<gene>
    <name evidence="1" type="ORF">BKD09_16440</name>
</gene>
<reference evidence="1 2" key="1">
    <citation type="submission" date="2016-11" db="EMBL/GenBank/DDBJ databases">
        <title>Complete Genome Sequence of Bradyrhizobium sp. strain J5, an isolated from soybean nodule in Hokkaido.</title>
        <authorList>
            <person name="Kanehara K."/>
        </authorList>
    </citation>
    <scope>NUCLEOTIDE SEQUENCE [LARGE SCALE GENOMIC DNA]</scope>
    <source>
        <strain evidence="1 2">J5</strain>
    </source>
</reference>
<dbReference type="EMBL" id="CP017637">
    <property type="protein sequence ID" value="APG09916.1"/>
    <property type="molecule type" value="Genomic_DNA"/>
</dbReference>
<accession>A0A1L3F9B5</accession>
<name>A0A1L3F9B5_BRAJP</name>
<organism evidence="1 2">
    <name type="scientific">Bradyrhizobium japonicum</name>
    <dbReference type="NCBI Taxonomy" id="375"/>
    <lineage>
        <taxon>Bacteria</taxon>
        <taxon>Pseudomonadati</taxon>
        <taxon>Pseudomonadota</taxon>
        <taxon>Alphaproteobacteria</taxon>
        <taxon>Hyphomicrobiales</taxon>
        <taxon>Nitrobacteraceae</taxon>
        <taxon>Bradyrhizobium</taxon>
    </lineage>
</organism>
<evidence type="ECO:0000313" key="2">
    <source>
        <dbReference type="Proteomes" id="UP000181962"/>
    </source>
</evidence>
<dbReference type="RefSeq" id="WP_071911138.1">
    <property type="nucleotide sequence ID" value="NZ_CP017637.1"/>
</dbReference>
<protein>
    <submittedName>
        <fullName evidence="1">Uncharacterized protein</fullName>
    </submittedName>
</protein>
<proteinExistence type="predicted"/>
<sequence>MKTKLSGKLSHYDKMAASAQQFFTEATACREEAARSLDQDREGWLKLAREWTELALAAERGQIFRRD</sequence>
<evidence type="ECO:0000313" key="1">
    <source>
        <dbReference type="EMBL" id="APG09916.1"/>
    </source>
</evidence>
<dbReference type="Proteomes" id="UP000181962">
    <property type="component" value="Chromosome"/>
</dbReference>
<dbReference type="AlphaFoldDB" id="A0A1L3F9B5"/>
<dbReference type="OrthoDB" id="8256165at2"/>